<comment type="subcellular location">
    <subcellularLocation>
        <location evidence="1 6">Nucleus</location>
    </subcellularLocation>
</comment>
<keyword evidence="5 6" id="KW-0539">Nucleus</keyword>
<comment type="function">
    <text evidence="6">Component of the sequence-specific heterotrimeric transcription factor (NF-Y) which specifically recognizes a 5'-CCAAT-3' box motif found in the promoters of its target genes.</text>
</comment>
<dbReference type="OrthoDB" id="1097733at2759"/>
<keyword evidence="9" id="KW-1185">Reference proteome</keyword>
<gene>
    <name evidence="8" type="ORF">Mgra_00007956</name>
</gene>
<keyword evidence="4 6" id="KW-0804">Transcription</keyword>
<name>A0A8S9ZH50_9BILA</name>
<dbReference type="EMBL" id="JABEBT010000097">
    <property type="protein sequence ID" value="KAF7632652.1"/>
    <property type="molecule type" value="Genomic_DNA"/>
</dbReference>
<accession>A0A8S9ZH50</accession>
<reference evidence="8" key="1">
    <citation type="journal article" date="2020" name="Ecol. Evol.">
        <title>Genome structure and content of the rice root-knot nematode (Meloidogyne graminicola).</title>
        <authorList>
            <person name="Phan N.T."/>
            <person name="Danchin E.G.J."/>
            <person name="Klopp C."/>
            <person name="Perfus-Barbeoch L."/>
            <person name="Kozlowski D.K."/>
            <person name="Koutsovoulos G.D."/>
            <person name="Lopez-Roques C."/>
            <person name="Bouchez O."/>
            <person name="Zahm M."/>
            <person name="Besnard G."/>
            <person name="Bellafiore S."/>
        </authorList>
    </citation>
    <scope>NUCLEOTIDE SEQUENCE</scope>
    <source>
        <strain evidence="8">VN-18</strain>
    </source>
</reference>
<evidence type="ECO:0000313" key="8">
    <source>
        <dbReference type="EMBL" id="KAF7632652.1"/>
    </source>
</evidence>
<keyword evidence="2 6" id="KW-0805">Transcription regulation</keyword>
<dbReference type="PRINTS" id="PR00616">
    <property type="entry name" value="CCAATSUBUNTB"/>
</dbReference>
<sequence length="293" mass="32878">MSNSSPRQNPINCQNGQLHFVEMAKNISSSSTTSSFVQNTQNIPNKQQKTIIEQEPQQRQYYQLVQIPAESAQMLGVDSSSILSNEKTLVQQSQQHFVLQLPEGVQLANNQSTGILNTSNNHFTFSSEQQAVPFQVMSLSDGSTALIQLDGTSITGGQFPHFIPQNNINFTSIPSTSQQNSIINIPTTSFDPPNIEQQNEYLINNTTINNTLQQNQIEPIYVNEKQYTRILKRRAARAKLEMEGRIPKERRKYLHESRHRHAQNRARKEGGKFDSGCQQRAGSSASVNSSSTQ</sequence>
<dbReference type="Proteomes" id="UP000605970">
    <property type="component" value="Unassembled WGS sequence"/>
</dbReference>
<evidence type="ECO:0000256" key="5">
    <source>
        <dbReference type="ARBA" id="ARBA00023242"/>
    </source>
</evidence>
<dbReference type="GO" id="GO:0005634">
    <property type="term" value="C:nucleus"/>
    <property type="evidence" value="ECO:0007669"/>
    <property type="project" value="UniProtKB-SubCell"/>
</dbReference>
<feature type="compositionally biased region" description="Low complexity" evidence="7">
    <location>
        <begin position="283"/>
        <end position="293"/>
    </location>
</feature>
<dbReference type="GO" id="GO:0003677">
    <property type="term" value="F:DNA binding"/>
    <property type="evidence" value="ECO:0007669"/>
    <property type="project" value="UniProtKB-KW"/>
</dbReference>
<evidence type="ECO:0000313" key="9">
    <source>
        <dbReference type="Proteomes" id="UP000605970"/>
    </source>
</evidence>
<proteinExistence type="inferred from homology"/>
<comment type="subunit">
    <text evidence="6">Heterotrimer.</text>
</comment>
<dbReference type="InterPro" id="IPR001289">
    <property type="entry name" value="NFYA"/>
</dbReference>
<evidence type="ECO:0000256" key="4">
    <source>
        <dbReference type="ARBA" id="ARBA00023163"/>
    </source>
</evidence>
<feature type="region of interest" description="Disordered" evidence="7">
    <location>
        <begin position="249"/>
        <end position="293"/>
    </location>
</feature>
<evidence type="ECO:0000256" key="1">
    <source>
        <dbReference type="ARBA" id="ARBA00004123"/>
    </source>
</evidence>
<dbReference type="Gene3D" id="6.10.250.2430">
    <property type="match status" value="1"/>
</dbReference>
<evidence type="ECO:0000256" key="2">
    <source>
        <dbReference type="ARBA" id="ARBA00023015"/>
    </source>
</evidence>
<dbReference type="AlphaFoldDB" id="A0A8S9ZH50"/>
<dbReference type="PANTHER" id="PTHR12632">
    <property type="entry name" value="TRANSCRIPTION FACTOR NF-Y ALPHA-RELATED"/>
    <property type="match status" value="1"/>
</dbReference>
<feature type="compositionally biased region" description="Basic residues" evidence="7">
    <location>
        <begin position="249"/>
        <end position="265"/>
    </location>
</feature>
<organism evidence="8 9">
    <name type="scientific">Meloidogyne graminicola</name>
    <dbReference type="NCBI Taxonomy" id="189291"/>
    <lineage>
        <taxon>Eukaryota</taxon>
        <taxon>Metazoa</taxon>
        <taxon>Ecdysozoa</taxon>
        <taxon>Nematoda</taxon>
        <taxon>Chromadorea</taxon>
        <taxon>Rhabditida</taxon>
        <taxon>Tylenchina</taxon>
        <taxon>Tylenchomorpha</taxon>
        <taxon>Tylenchoidea</taxon>
        <taxon>Meloidogynidae</taxon>
        <taxon>Meloidogyninae</taxon>
        <taxon>Meloidogyne</taxon>
    </lineage>
</organism>
<comment type="caution">
    <text evidence="8">The sequence shown here is derived from an EMBL/GenBank/DDBJ whole genome shotgun (WGS) entry which is preliminary data.</text>
</comment>
<protein>
    <recommendedName>
        <fullName evidence="6">Nuclear transcription factor Y subunit</fullName>
    </recommendedName>
</protein>
<evidence type="ECO:0000256" key="6">
    <source>
        <dbReference type="RuleBase" id="RU367155"/>
    </source>
</evidence>
<dbReference type="GO" id="GO:0003700">
    <property type="term" value="F:DNA-binding transcription factor activity"/>
    <property type="evidence" value="ECO:0007669"/>
    <property type="project" value="UniProtKB-UniRule"/>
</dbReference>
<evidence type="ECO:0000256" key="7">
    <source>
        <dbReference type="SAM" id="MobiDB-lite"/>
    </source>
</evidence>
<dbReference type="SMART" id="SM00521">
    <property type="entry name" value="CBF"/>
    <property type="match status" value="1"/>
</dbReference>
<evidence type="ECO:0000256" key="3">
    <source>
        <dbReference type="ARBA" id="ARBA00023125"/>
    </source>
</evidence>
<dbReference type="PROSITE" id="PS51152">
    <property type="entry name" value="NFYA_HAP2_2"/>
    <property type="match status" value="1"/>
</dbReference>
<comment type="similarity">
    <text evidence="6">Belongs to the NFYA/HAP2 subunit family.</text>
</comment>
<keyword evidence="3 6" id="KW-0238">DNA-binding</keyword>
<dbReference type="Pfam" id="PF02045">
    <property type="entry name" value="CBFB_NFYA"/>
    <property type="match status" value="1"/>
</dbReference>